<dbReference type="KEGG" id="ssm:Spirs_3115"/>
<dbReference type="Proteomes" id="UP000002318">
    <property type="component" value="Chromosome"/>
</dbReference>
<dbReference type="Pfam" id="PF00027">
    <property type="entry name" value="cNMP_binding"/>
    <property type="match status" value="1"/>
</dbReference>
<dbReference type="InterPro" id="IPR018490">
    <property type="entry name" value="cNMP-bd_dom_sf"/>
</dbReference>
<dbReference type="InterPro" id="IPR050503">
    <property type="entry name" value="cAMP-dep_PK_reg_su-like"/>
</dbReference>
<organism evidence="2 3">
    <name type="scientific">Sediminispirochaeta smaragdinae (strain DSM 11293 / JCM 15392 / SEBR 4228)</name>
    <name type="common">Spirochaeta smaragdinae</name>
    <dbReference type="NCBI Taxonomy" id="573413"/>
    <lineage>
        <taxon>Bacteria</taxon>
        <taxon>Pseudomonadati</taxon>
        <taxon>Spirochaetota</taxon>
        <taxon>Spirochaetia</taxon>
        <taxon>Spirochaetales</taxon>
        <taxon>Spirochaetaceae</taxon>
        <taxon>Sediminispirochaeta</taxon>
    </lineage>
</organism>
<dbReference type="InterPro" id="IPR000595">
    <property type="entry name" value="cNMP-bd_dom"/>
</dbReference>
<dbReference type="RefSeq" id="WP_013255672.1">
    <property type="nucleotide sequence ID" value="NC_014364.1"/>
</dbReference>
<name>E1R4X5_SEDSS</name>
<dbReference type="HOGENOM" id="CLU_075053_16_2_12"/>
<protein>
    <submittedName>
        <fullName evidence="2">Transcriptional regulator, Crp/Fnr family</fullName>
    </submittedName>
</protein>
<dbReference type="PROSITE" id="PS00889">
    <property type="entry name" value="CNMP_BINDING_2"/>
    <property type="match status" value="1"/>
</dbReference>
<dbReference type="InterPro" id="IPR014710">
    <property type="entry name" value="RmlC-like_jellyroll"/>
</dbReference>
<dbReference type="CDD" id="cd00038">
    <property type="entry name" value="CAP_ED"/>
    <property type="match status" value="1"/>
</dbReference>
<evidence type="ECO:0000313" key="3">
    <source>
        <dbReference type="Proteomes" id="UP000002318"/>
    </source>
</evidence>
<keyword evidence="3" id="KW-1185">Reference proteome</keyword>
<dbReference type="GO" id="GO:0034236">
    <property type="term" value="F:protein kinase A catalytic subunit binding"/>
    <property type="evidence" value="ECO:0007669"/>
    <property type="project" value="TreeGrafter"/>
</dbReference>
<feature type="domain" description="Cyclic nucleotide-binding" evidence="1">
    <location>
        <begin position="20"/>
        <end position="136"/>
    </location>
</feature>
<dbReference type="GO" id="GO:0030552">
    <property type="term" value="F:cAMP binding"/>
    <property type="evidence" value="ECO:0007669"/>
    <property type="project" value="TreeGrafter"/>
</dbReference>
<sequence>MNELDRLKQIALFSEFADKPERIQKILAVAERVQVRAGEVIIKEGDVGDTLFIILEGSVRIIKKTLQNEPYTVVILKENENVYFGELALVDSDRRSATVIAESDCSLISLARNSFLTLCREDYELGFRVVLQIAKKLSSSLRKMNQDVITLFEALVSEVDGEDLS</sequence>
<dbReference type="EMBL" id="CP002116">
    <property type="protein sequence ID" value="ADK82213.1"/>
    <property type="molecule type" value="Genomic_DNA"/>
</dbReference>
<accession>E1R4X5</accession>
<dbReference type="OrthoDB" id="9810708at2"/>
<proteinExistence type="predicted"/>
<dbReference type="eggNOG" id="COG0664">
    <property type="taxonomic scope" value="Bacteria"/>
</dbReference>
<dbReference type="InterPro" id="IPR018488">
    <property type="entry name" value="cNMP-bd_CS"/>
</dbReference>
<dbReference type="SMART" id="SM00100">
    <property type="entry name" value="cNMP"/>
    <property type="match status" value="1"/>
</dbReference>
<dbReference type="GO" id="GO:0004862">
    <property type="term" value="F:cAMP-dependent protein kinase inhibitor activity"/>
    <property type="evidence" value="ECO:0007669"/>
    <property type="project" value="TreeGrafter"/>
</dbReference>
<dbReference type="AlphaFoldDB" id="E1R4X5"/>
<evidence type="ECO:0000259" key="1">
    <source>
        <dbReference type="PROSITE" id="PS50042"/>
    </source>
</evidence>
<dbReference type="GO" id="GO:0005952">
    <property type="term" value="C:cAMP-dependent protein kinase complex"/>
    <property type="evidence" value="ECO:0007669"/>
    <property type="project" value="InterPro"/>
</dbReference>
<dbReference type="PANTHER" id="PTHR11635:SF152">
    <property type="entry name" value="CAMP-DEPENDENT PROTEIN KINASE TYPE I REGULATORY SUBUNIT-RELATED"/>
    <property type="match status" value="1"/>
</dbReference>
<dbReference type="Gene3D" id="2.60.120.10">
    <property type="entry name" value="Jelly Rolls"/>
    <property type="match status" value="1"/>
</dbReference>
<dbReference type="STRING" id="573413.Spirs_3115"/>
<dbReference type="PROSITE" id="PS50042">
    <property type="entry name" value="CNMP_BINDING_3"/>
    <property type="match status" value="1"/>
</dbReference>
<dbReference type="PANTHER" id="PTHR11635">
    <property type="entry name" value="CAMP-DEPENDENT PROTEIN KINASE REGULATORY CHAIN"/>
    <property type="match status" value="1"/>
</dbReference>
<dbReference type="PROSITE" id="PS00888">
    <property type="entry name" value="CNMP_BINDING_1"/>
    <property type="match status" value="1"/>
</dbReference>
<dbReference type="SUPFAM" id="SSF51206">
    <property type="entry name" value="cAMP-binding domain-like"/>
    <property type="match status" value="1"/>
</dbReference>
<dbReference type="PRINTS" id="PR00103">
    <property type="entry name" value="CAMPKINASE"/>
</dbReference>
<reference evidence="2 3" key="1">
    <citation type="journal article" date="2010" name="Stand. Genomic Sci.">
        <title>Complete genome sequence of Spirochaeta smaragdinae type strain (SEBR 4228).</title>
        <authorList>
            <person name="Mavromatis K."/>
            <person name="Yasawong M."/>
            <person name="Chertkov O."/>
            <person name="Lapidus A."/>
            <person name="Lucas S."/>
            <person name="Nolan M."/>
            <person name="Del Rio T.G."/>
            <person name="Tice H."/>
            <person name="Cheng J.F."/>
            <person name="Pitluck S."/>
            <person name="Liolios K."/>
            <person name="Ivanova N."/>
            <person name="Tapia R."/>
            <person name="Han C."/>
            <person name="Bruce D."/>
            <person name="Goodwin L."/>
            <person name="Pati A."/>
            <person name="Chen A."/>
            <person name="Palaniappan K."/>
            <person name="Land M."/>
            <person name="Hauser L."/>
            <person name="Chang Y.J."/>
            <person name="Jeffries C.D."/>
            <person name="Detter J.C."/>
            <person name="Rohde M."/>
            <person name="Brambilla E."/>
            <person name="Spring S."/>
            <person name="Goker M."/>
            <person name="Sikorski J."/>
            <person name="Woyke T."/>
            <person name="Bristow J."/>
            <person name="Eisen J.A."/>
            <person name="Markowitz V."/>
            <person name="Hugenholtz P."/>
            <person name="Klenk H.P."/>
            <person name="Kyrpides N.C."/>
        </authorList>
    </citation>
    <scope>NUCLEOTIDE SEQUENCE [LARGE SCALE GENOMIC DNA]</scope>
    <source>
        <strain evidence="3">DSM 11293 / JCM 15392 / SEBR 4228</strain>
    </source>
</reference>
<gene>
    <name evidence="2" type="ordered locus">Spirs_3115</name>
</gene>
<dbReference type="GO" id="GO:0005829">
    <property type="term" value="C:cytosol"/>
    <property type="evidence" value="ECO:0007669"/>
    <property type="project" value="TreeGrafter"/>
</dbReference>
<evidence type="ECO:0000313" key="2">
    <source>
        <dbReference type="EMBL" id="ADK82213.1"/>
    </source>
</evidence>